<keyword evidence="5 8" id="KW-0456">Lyase</keyword>
<comment type="pathway">
    <text evidence="1">Metabolic intermediate metabolism; (S)-3-hydroxy-3-methylglutaryl-CoA degradation; acetoacetate from (S)-3-hydroxy-3-methylglutaryl-CoA: step 1/1.</text>
</comment>
<evidence type="ECO:0000256" key="6">
    <source>
        <dbReference type="ARBA" id="ARBA00049877"/>
    </source>
</evidence>
<accession>A0ABM7D0Y1</accession>
<dbReference type="InterPro" id="IPR043594">
    <property type="entry name" value="HMGL"/>
</dbReference>
<evidence type="ECO:0000313" key="9">
    <source>
        <dbReference type="Proteomes" id="UP000278437"/>
    </source>
</evidence>
<comment type="similarity">
    <text evidence="2">Belongs to the HMG-CoA lyase family.</text>
</comment>
<proteinExistence type="inferred from homology"/>
<dbReference type="GO" id="GO:0004419">
    <property type="term" value="F:hydroxymethylglutaryl-CoA lyase activity"/>
    <property type="evidence" value="ECO:0007669"/>
    <property type="project" value="UniProtKB-EC"/>
</dbReference>
<keyword evidence="9" id="KW-1185">Reference proteome</keyword>
<evidence type="ECO:0000259" key="7">
    <source>
        <dbReference type="PROSITE" id="PS50991"/>
    </source>
</evidence>
<dbReference type="NCBIfam" id="NF004283">
    <property type="entry name" value="PRK05692.1"/>
    <property type="match status" value="1"/>
</dbReference>
<gene>
    <name evidence="8" type="primary">yngG</name>
    <name evidence="8" type="ORF">STH12_00929</name>
</gene>
<organism evidence="8 9">
    <name type="scientific">Shewanella khirikhana</name>
    <dbReference type="NCBI Taxonomy" id="1965282"/>
    <lineage>
        <taxon>Bacteria</taxon>
        <taxon>Pseudomonadati</taxon>
        <taxon>Pseudomonadota</taxon>
        <taxon>Gammaproteobacteria</taxon>
        <taxon>Alteromonadales</taxon>
        <taxon>Shewanellaceae</taxon>
        <taxon>Shewanella</taxon>
    </lineage>
</organism>
<evidence type="ECO:0000256" key="4">
    <source>
        <dbReference type="ARBA" id="ARBA00022723"/>
    </source>
</evidence>
<dbReference type="PANTHER" id="PTHR42738:SF7">
    <property type="entry name" value="HYDROXYMETHYLGLUTARYL-COA LYASE"/>
    <property type="match status" value="1"/>
</dbReference>
<dbReference type="EC" id="4.1.3.4" evidence="3"/>
<dbReference type="InterPro" id="IPR000138">
    <property type="entry name" value="HMG_CoA_lyase_AS"/>
</dbReference>
<evidence type="ECO:0000256" key="1">
    <source>
        <dbReference type="ARBA" id="ARBA00005143"/>
    </source>
</evidence>
<dbReference type="Pfam" id="PF00682">
    <property type="entry name" value="HMGL-like"/>
    <property type="match status" value="1"/>
</dbReference>
<feature type="domain" description="Pyruvate carboxyltransferase" evidence="7">
    <location>
        <begin position="7"/>
        <end position="273"/>
    </location>
</feature>
<evidence type="ECO:0000256" key="5">
    <source>
        <dbReference type="ARBA" id="ARBA00023239"/>
    </source>
</evidence>
<comment type="catalytic activity">
    <reaction evidence="6">
        <text>(3S)-3-hydroxy-3-methylglutaryl-CoA = acetoacetate + acetyl-CoA</text>
        <dbReference type="Rhea" id="RHEA:24404"/>
        <dbReference type="ChEBI" id="CHEBI:13705"/>
        <dbReference type="ChEBI" id="CHEBI:43074"/>
        <dbReference type="ChEBI" id="CHEBI:57288"/>
        <dbReference type="EC" id="4.1.3.4"/>
    </reaction>
</comment>
<dbReference type="InterPro" id="IPR013785">
    <property type="entry name" value="Aldolase_TIM"/>
</dbReference>
<dbReference type="PROSITE" id="PS01062">
    <property type="entry name" value="HMG_COA_LYASE"/>
    <property type="match status" value="1"/>
</dbReference>
<keyword evidence="4" id="KW-0479">Metal-binding</keyword>
<dbReference type="Gene3D" id="3.20.20.70">
    <property type="entry name" value="Aldolase class I"/>
    <property type="match status" value="1"/>
</dbReference>
<dbReference type="InterPro" id="IPR000891">
    <property type="entry name" value="PYR_CT"/>
</dbReference>
<evidence type="ECO:0000256" key="3">
    <source>
        <dbReference type="ARBA" id="ARBA00012910"/>
    </source>
</evidence>
<protein>
    <recommendedName>
        <fullName evidence="3">hydroxymethylglutaryl-CoA lyase</fullName>
        <ecNumber evidence="3">4.1.3.4</ecNumber>
    </recommendedName>
</protein>
<dbReference type="SUPFAM" id="SSF51569">
    <property type="entry name" value="Aldolase"/>
    <property type="match status" value="1"/>
</dbReference>
<evidence type="ECO:0000313" key="8">
    <source>
        <dbReference type="EMBL" id="AZQ10065.1"/>
    </source>
</evidence>
<dbReference type="EMBL" id="CP020373">
    <property type="protein sequence ID" value="AZQ10065.1"/>
    <property type="molecule type" value="Genomic_DNA"/>
</dbReference>
<sequence>MALPSHISLFEVGPRDGLQNEKQVSTADKILLVENLAAAGVKRIEAASFVSPKWVPQMADSGEVLKGISRVAGVRYSALTPNLKGLELALDANASEVAVFAAASEGFSQKNINCSIEESIERFIPLIEKAKEHNLPVRGYVSCVLGCPYDGEIAVSEVARVSEILYKLGCYEISLGDTIGVGTPVKARKMVEAVAAKVPADKLALHFHDTYGQALANILACLESGIRTLDTSVAGLGGCPYAKGASGNLASEDLVYMLHGMGIDTGIDLGKLIEAGNRISAALGRQNGSKVARALS</sequence>
<dbReference type="PANTHER" id="PTHR42738">
    <property type="entry name" value="HYDROXYMETHYLGLUTARYL-COA LYASE"/>
    <property type="match status" value="1"/>
</dbReference>
<name>A0ABM7D0Y1_9GAMM</name>
<reference evidence="9" key="1">
    <citation type="submission" date="2017-03" db="EMBL/GenBank/DDBJ databases">
        <title>Full genome sequence of a non-lethal Shewanella isolate that potentiates virulence of Vibio parahaemolyticus causing acute hepatopancreatic necrosis disease (AHPND) in shrimp.</title>
        <authorList>
            <person name="Prachumwat A."/>
            <person name="Sritunyalucksana K."/>
        </authorList>
    </citation>
    <scope>NUCLEOTIDE SEQUENCE [LARGE SCALE GENOMIC DNA]</scope>
    <source>
        <strain evidence="9">TH2012</strain>
    </source>
</reference>
<dbReference type="RefSeq" id="WP_126166471.1">
    <property type="nucleotide sequence ID" value="NZ_CP020373.1"/>
</dbReference>
<evidence type="ECO:0000256" key="2">
    <source>
        <dbReference type="ARBA" id="ARBA00009405"/>
    </source>
</evidence>
<dbReference type="CDD" id="cd07938">
    <property type="entry name" value="DRE_TIM_HMGL"/>
    <property type="match status" value="1"/>
</dbReference>
<dbReference type="Proteomes" id="UP000278437">
    <property type="component" value="Chromosome"/>
</dbReference>
<dbReference type="PROSITE" id="PS50991">
    <property type="entry name" value="PYR_CT"/>
    <property type="match status" value="1"/>
</dbReference>